<dbReference type="Gene3D" id="3.90.550.10">
    <property type="entry name" value="Spore Coat Polysaccharide Biosynthesis Protein SpsA, Chain A"/>
    <property type="match status" value="1"/>
</dbReference>
<dbReference type="InterPro" id="IPR029044">
    <property type="entry name" value="Nucleotide-diphossugar_trans"/>
</dbReference>
<proteinExistence type="predicted"/>
<dbReference type="AlphaFoldDB" id="V8CCV6"/>
<evidence type="ECO:0000313" key="2">
    <source>
        <dbReference type="EMBL" id="ETD25189.1"/>
    </source>
</evidence>
<sequence>MNKNNPKISIIIPTLNSAHYLKECIDSVLNQLLRDIEIIVVDANSTDGTLQILQDYAKSDSRISFIIAERKSYGYQMNLGIAKARGEYIGIVESDDFIKPTMFERLYSIAKAQDCDIVKSDILCFHTDNDAYKFTHTPIVKNAHFYGKKLIFDSRSDSRLDSSPKSIKTKIALLKTAWKMNQSSIFKREFLKKHNIRFNESLGASYQDTGFSFITTILADSLYLLDKAHYCYRTDNESSSSNDKGKVYCICDEYDYIARFLERENLMSVYSGLYHYLKFCGYRWNVGRIADESKLEFLYRFQKDFALLSKSQIKSCGFKWHQRRKLAKILDSPRNFYAELLEPKPKGLWRKIKHYFKHYIKIKHKEQQCNQKYQ</sequence>
<feature type="domain" description="Glycosyltransferase 2-like" evidence="1">
    <location>
        <begin position="9"/>
        <end position="141"/>
    </location>
</feature>
<dbReference type="STRING" id="1357400.HMPREF2086_00524"/>
<dbReference type="RefSeq" id="WP_023927239.1">
    <property type="nucleotide sequence ID" value="NZ_KI669454.1"/>
</dbReference>
<dbReference type="CDD" id="cd00761">
    <property type="entry name" value="Glyco_tranf_GTA_type"/>
    <property type="match status" value="1"/>
</dbReference>
<keyword evidence="3" id="KW-1185">Reference proteome</keyword>
<dbReference type="GO" id="GO:0016758">
    <property type="term" value="F:hexosyltransferase activity"/>
    <property type="evidence" value="ECO:0007669"/>
    <property type="project" value="UniProtKB-ARBA"/>
</dbReference>
<protein>
    <recommendedName>
        <fullName evidence="1">Glycosyltransferase 2-like domain-containing protein</fullName>
    </recommendedName>
</protein>
<dbReference type="Proteomes" id="UP000018731">
    <property type="component" value="Unassembled WGS sequence"/>
</dbReference>
<dbReference type="OrthoDB" id="5372349at2"/>
<evidence type="ECO:0000313" key="3">
    <source>
        <dbReference type="Proteomes" id="UP000018731"/>
    </source>
</evidence>
<accession>V8CCV6</accession>
<dbReference type="PANTHER" id="PTHR22916">
    <property type="entry name" value="GLYCOSYLTRANSFERASE"/>
    <property type="match status" value="1"/>
</dbReference>
<dbReference type="eggNOG" id="COG1216">
    <property type="taxonomic scope" value="Bacteria"/>
</dbReference>
<dbReference type="PATRIC" id="fig|1357400.3.peg.716"/>
<dbReference type="HOGENOM" id="CLU_025996_25_3_7"/>
<organism evidence="2 3">
    <name type="scientific">Helicobacter macacae MIT 99-5501</name>
    <dbReference type="NCBI Taxonomy" id="1357400"/>
    <lineage>
        <taxon>Bacteria</taxon>
        <taxon>Pseudomonadati</taxon>
        <taxon>Campylobacterota</taxon>
        <taxon>Epsilonproteobacteria</taxon>
        <taxon>Campylobacterales</taxon>
        <taxon>Helicobacteraceae</taxon>
        <taxon>Helicobacter</taxon>
    </lineage>
</organism>
<dbReference type="EMBL" id="AZJI01000001">
    <property type="protein sequence ID" value="ETD25189.1"/>
    <property type="molecule type" value="Genomic_DNA"/>
</dbReference>
<dbReference type="Pfam" id="PF00535">
    <property type="entry name" value="Glycos_transf_2"/>
    <property type="match status" value="1"/>
</dbReference>
<name>V8CCV6_9HELI</name>
<dbReference type="SUPFAM" id="SSF53448">
    <property type="entry name" value="Nucleotide-diphospho-sugar transferases"/>
    <property type="match status" value="1"/>
</dbReference>
<evidence type="ECO:0000259" key="1">
    <source>
        <dbReference type="Pfam" id="PF00535"/>
    </source>
</evidence>
<gene>
    <name evidence="2" type="ORF">HMPREF2086_00524</name>
</gene>
<dbReference type="InterPro" id="IPR001173">
    <property type="entry name" value="Glyco_trans_2-like"/>
</dbReference>
<reference evidence="2 3" key="1">
    <citation type="journal article" date="2014" name="Genome Announc.">
        <title>Draft genome sequences of six enterohepatic helicobacter species isolated from humans and one from rhesus macaques.</title>
        <authorList>
            <person name="Shen Z."/>
            <person name="Sheh A."/>
            <person name="Young S.K."/>
            <person name="Abouelliel A."/>
            <person name="Ward D.V."/>
            <person name="Earl A.M."/>
            <person name="Fox J.G."/>
        </authorList>
    </citation>
    <scope>NUCLEOTIDE SEQUENCE [LARGE SCALE GENOMIC DNA]</scope>
    <source>
        <strain evidence="2 3">MIT 99-5501</strain>
    </source>
</reference>
<comment type="caution">
    <text evidence="2">The sequence shown here is derived from an EMBL/GenBank/DDBJ whole genome shotgun (WGS) entry which is preliminary data.</text>
</comment>
<dbReference type="PANTHER" id="PTHR22916:SF3">
    <property type="entry name" value="UDP-GLCNAC:BETAGAL BETA-1,3-N-ACETYLGLUCOSAMINYLTRANSFERASE-LIKE PROTEIN 1"/>
    <property type="match status" value="1"/>
</dbReference>